<sequence length="210" mass="24248">MAQAKKKKKTTYRKKSAKQRRLLPSRILMVLFVLFFVFFGALTFLGKSIIEPLNSSREKEEFIVQISGHAKILQEQYDLLPSISIAQAILESDWGTSELATENKNLYGIKGSSPENTVMMETKEFENGEWIEIKAPFRKYDTWQESMDDHALLFVNGTNWNADQYTTVLTAENYQEAAQALQDNGYATDPTYAEKLTRLIEQYQLHHYDD</sequence>
<dbReference type="GO" id="GO:0004040">
    <property type="term" value="F:amidase activity"/>
    <property type="evidence" value="ECO:0007669"/>
    <property type="project" value="InterPro"/>
</dbReference>
<dbReference type="Proteomes" id="UP000199136">
    <property type="component" value="Unassembled WGS sequence"/>
</dbReference>
<dbReference type="InterPro" id="IPR051056">
    <property type="entry name" value="Glycosyl_Hydrolase_73"/>
</dbReference>
<protein>
    <submittedName>
        <fullName evidence="4">Flagellum-specific peptidoglycan hydrolase FlgJ</fullName>
    </submittedName>
</protein>
<dbReference type="STRING" id="82801.SAMN04488506_0366"/>
<keyword evidence="5" id="KW-1185">Reference proteome</keyword>
<dbReference type="AlphaFoldDB" id="A0A1I5V5K5"/>
<dbReference type="Gene3D" id="1.10.530.10">
    <property type="match status" value="1"/>
</dbReference>
<evidence type="ECO:0000256" key="1">
    <source>
        <dbReference type="ARBA" id="ARBA00010266"/>
    </source>
</evidence>
<organism evidence="4 5">
    <name type="scientific">Desemzia incerta</name>
    <dbReference type="NCBI Taxonomy" id="82801"/>
    <lineage>
        <taxon>Bacteria</taxon>
        <taxon>Bacillati</taxon>
        <taxon>Bacillota</taxon>
        <taxon>Bacilli</taxon>
        <taxon>Lactobacillales</taxon>
        <taxon>Carnobacteriaceae</taxon>
        <taxon>Desemzia</taxon>
    </lineage>
</organism>
<dbReference type="PANTHER" id="PTHR33308">
    <property type="entry name" value="PEPTIDOGLYCAN HYDROLASE FLGJ"/>
    <property type="match status" value="1"/>
</dbReference>
<gene>
    <name evidence="4" type="ORF">SAMN04488506_0366</name>
</gene>
<dbReference type="SMART" id="SM00047">
    <property type="entry name" value="LYZ2"/>
    <property type="match status" value="1"/>
</dbReference>
<dbReference type="Gene3D" id="4.10.80.30">
    <property type="entry name" value="DNA polymerase, domain 6"/>
    <property type="match status" value="1"/>
</dbReference>
<evidence type="ECO:0000313" key="5">
    <source>
        <dbReference type="Proteomes" id="UP000199136"/>
    </source>
</evidence>
<evidence type="ECO:0000256" key="2">
    <source>
        <dbReference type="ARBA" id="ARBA00022801"/>
    </source>
</evidence>
<evidence type="ECO:0000313" key="4">
    <source>
        <dbReference type="EMBL" id="SFQ02627.1"/>
    </source>
</evidence>
<comment type="similarity">
    <text evidence="1">Belongs to the glycosyl hydrolase 73 family.</text>
</comment>
<dbReference type="PRINTS" id="PR01002">
    <property type="entry name" value="FLGFLGJ"/>
</dbReference>
<evidence type="ECO:0000259" key="3">
    <source>
        <dbReference type="SMART" id="SM00047"/>
    </source>
</evidence>
<keyword evidence="2 4" id="KW-0378">Hydrolase</keyword>
<dbReference type="PANTHER" id="PTHR33308:SF10">
    <property type="entry name" value="EXO-GLUCOSAMINIDASE LYTG"/>
    <property type="match status" value="1"/>
</dbReference>
<accession>A0A1I5V5K5</accession>
<feature type="domain" description="Mannosyl-glycoprotein endo-beta-N-acetylglucosamidase-like" evidence="3">
    <location>
        <begin position="52"/>
        <end position="209"/>
    </location>
</feature>
<name>A0A1I5V5K5_9LACT</name>
<dbReference type="Pfam" id="PF01832">
    <property type="entry name" value="Glucosaminidase"/>
    <property type="match status" value="1"/>
</dbReference>
<dbReference type="InterPro" id="IPR002901">
    <property type="entry name" value="MGlyc_endo_b_GlcNAc-like_dom"/>
</dbReference>
<dbReference type="EMBL" id="FOXW01000001">
    <property type="protein sequence ID" value="SFQ02627.1"/>
    <property type="molecule type" value="Genomic_DNA"/>
</dbReference>
<proteinExistence type="inferred from homology"/>
<reference evidence="4 5" key="1">
    <citation type="submission" date="2016-10" db="EMBL/GenBank/DDBJ databases">
        <authorList>
            <person name="de Groot N.N."/>
        </authorList>
    </citation>
    <scope>NUCLEOTIDE SEQUENCE [LARGE SCALE GENOMIC DNA]</scope>
    <source>
        <strain evidence="4 5">DSM 20581</strain>
    </source>
</reference>